<evidence type="ECO:0000256" key="4">
    <source>
        <dbReference type="SAM" id="Coils"/>
    </source>
</evidence>
<keyword evidence="2" id="KW-0963">Cytoplasm</keyword>
<dbReference type="EMBL" id="KV440990">
    <property type="protein sequence ID" value="OAD69762.1"/>
    <property type="molecule type" value="Genomic_DNA"/>
</dbReference>
<dbReference type="PROSITE" id="PS50021">
    <property type="entry name" value="CH"/>
    <property type="match status" value="2"/>
</dbReference>
<evidence type="ECO:0000313" key="8">
    <source>
        <dbReference type="EMBL" id="OAD69762.1"/>
    </source>
</evidence>
<dbReference type="InterPro" id="IPR036534">
    <property type="entry name" value="GAR_dom_sf"/>
</dbReference>
<keyword evidence="4" id="KW-0175">Coiled coil</keyword>
<dbReference type="GeneID" id="28993092"/>
<dbReference type="PROSITE" id="PS51460">
    <property type="entry name" value="GAR"/>
    <property type="match status" value="1"/>
</dbReference>
<organism evidence="8 9">
    <name type="scientific">Phycomyces blakesleeanus (strain ATCC 8743b / DSM 1359 / FGSC 10004 / NBRC 33097 / NRRL 1555)</name>
    <dbReference type="NCBI Taxonomy" id="763407"/>
    <lineage>
        <taxon>Eukaryota</taxon>
        <taxon>Fungi</taxon>
        <taxon>Fungi incertae sedis</taxon>
        <taxon>Mucoromycota</taxon>
        <taxon>Mucoromycotina</taxon>
        <taxon>Mucoromycetes</taxon>
        <taxon>Mucorales</taxon>
        <taxon>Phycomycetaceae</taxon>
        <taxon>Phycomyces</taxon>
    </lineage>
</organism>
<dbReference type="RefSeq" id="XP_018287802.1">
    <property type="nucleotide sequence ID" value="XM_018432186.1"/>
</dbReference>
<evidence type="ECO:0000256" key="2">
    <source>
        <dbReference type="ARBA" id="ARBA00022490"/>
    </source>
</evidence>
<evidence type="ECO:0000256" key="1">
    <source>
        <dbReference type="ARBA" id="ARBA00004245"/>
    </source>
</evidence>
<feature type="coiled-coil region" evidence="4">
    <location>
        <begin position="2059"/>
        <end position="2093"/>
    </location>
</feature>
<accession>A0A162TMV2</accession>
<feature type="compositionally biased region" description="Polar residues" evidence="5">
    <location>
        <begin position="2748"/>
        <end position="2757"/>
    </location>
</feature>
<feature type="compositionally biased region" description="Polar residues" evidence="5">
    <location>
        <begin position="2937"/>
        <end position="2948"/>
    </location>
</feature>
<dbReference type="Pfam" id="PF00307">
    <property type="entry name" value="CH"/>
    <property type="match status" value="2"/>
</dbReference>
<dbReference type="Gene3D" id="1.20.58.60">
    <property type="match status" value="1"/>
</dbReference>
<dbReference type="Gene3D" id="1.10.418.10">
    <property type="entry name" value="Calponin-like domain"/>
    <property type="match status" value="2"/>
</dbReference>
<gene>
    <name evidence="8" type="ORF">PHYBLDRAFT_148952</name>
</gene>
<feature type="region of interest" description="Disordered" evidence="5">
    <location>
        <begin position="2937"/>
        <end position="2979"/>
    </location>
</feature>
<evidence type="ECO:0000256" key="5">
    <source>
        <dbReference type="SAM" id="MobiDB-lite"/>
    </source>
</evidence>
<feature type="coiled-coil region" evidence="4">
    <location>
        <begin position="1018"/>
        <end position="1074"/>
    </location>
</feature>
<dbReference type="SMART" id="SM00243">
    <property type="entry name" value="GAS2"/>
    <property type="match status" value="1"/>
</dbReference>
<evidence type="ECO:0000313" key="9">
    <source>
        <dbReference type="Proteomes" id="UP000077315"/>
    </source>
</evidence>
<feature type="coiled-coil region" evidence="4">
    <location>
        <begin position="2527"/>
        <end position="2597"/>
    </location>
</feature>
<dbReference type="GO" id="GO:0005856">
    <property type="term" value="C:cytoskeleton"/>
    <property type="evidence" value="ECO:0007669"/>
    <property type="project" value="UniProtKB-SubCell"/>
</dbReference>
<protein>
    <recommendedName>
        <fullName evidence="10">Calponin-homology (CH) domain-containing protein</fullName>
    </recommendedName>
</protein>
<feature type="region of interest" description="Disordered" evidence="5">
    <location>
        <begin position="2722"/>
        <end position="2814"/>
    </location>
</feature>
<name>A0A162TMV2_PHYB8</name>
<comment type="subcellular location">
    <subcellularLocation>
        <location evidence="1">Cytoplasm</location>
        <location evidence="1">Cytoskeleton</location>
    </subcellularLocation>
</comment>
<dbReference type="Pfam" id="PF02187">
    <property type="entry name" value="GAS2"/>
    <property type="match status" value="1"/>
</dbReference>
<keyword evidence="9" id="KW-1185">Reference proteome</keyword>
<sequence length="3012" mass="341444">MSTPSNPHAPTSQQLHANGPWLTHSRTLSRDRSPSPTQSTSRQSRSRQSTSTGDFSAGDDLGRTIGKGYQEIQKRTLTKWINVQLGTVGDSITNIETDLRDGRKLLSLLSVVAKEPVPKPEKGKMRIHHLSNVAQVFSFLEKQTGPGALPDIGTEAIVNGDLKNTLVLTFFIMLKYQIQLILTDENGAFIKSMPKIDRSSTDLSIEPSSPLPSLSSALTGKRSSRSGEMGEKAQSSSSEAKMALLYWVRLQLEDYVAVHVLPEIQDFSRSWRTGIAFCLLIHRHDPSLLPSIFTDHIHRDTSERQICYDLLNLAFDLATTHMNIPRYLEPEDLTDVDYPHEPSVMLYVSAYYSAMSKQQQEDPSKEEARANERKKAIRQVFGNVLPMSLNTQLPLLTLETSTPIQPPDTLPQNTKESIYLPVDNQNISVENSQNTLTTPAHLAMADQLERLDDLWKNIKPSQETDNLHPLDGSLAQAHSYRQAVNMATEETYRLGEAIQVANPPLELSTAYQSLVELQQDKQRDSTAFERGVSFLHITQAMIDELELVHQMMNDNQQSITDQAIRQLEERVAMVSATIDAVKEEYSSLLGQDDDEDDEKEYHKRTDDEQRFFDHLQTVEERYETVQDWVDQVRVWFVEAERIRKWIGERIDLIENRNELHPIDPLGQEMALEDEETIQLHEEHEKLKREIERFDGNDMTRLRSHVKTLTVAERDRELSPADTSTIEITLTTLNMLNQLMHLLRKRSLTLDLAMLRVKWEALFGTAVEWIVSTDEDMDVFLDGKARWSEKEDSYESGIEQVIQTLVNLENRIADFDSGTYSHVLEAYQETEDLAATALPEHLECRQSGFEKAFEDLMKRSSFSRKVVEQLLSVIHAVNQFKQLREEGEALRQAMLDSADHCTRSSDDEIFAEKVQAFKESSAHVITHVGTRVPYPSVPEMSTAMGRRDAYHNQMTNEAIKSTISAHGMSLALIADGLDQLLKSRHSIISLQQRASLAYDEMGKVTQWMEERARALSKTRLDQNEDCRMEEEEVSRLEKERDGIAVRLNQMEEDDLTRLREIVRSLEDEVDASNAVAIDRSALVNSIERLDRTHAHLQELLAHRASALDILKKRISWETQWSRTNQWIITIARKLWDFTAKKARYDPIKDNVDKPSYANDKENMQAWQSLHDKVVEIGDRHLQLTNDQFQALSDCYAEQDSNETMPSSMNDRQNEQQQRYEELQHLSSHAADLMTQRSTITEFLLRVQDCHHEGEKIRDLITKMMRRIMEQDARPLDTRVTAFKEEIRRVWQECGKSMPFPVFRGQLLLSLQPAEVSNSTHIRQQIRALLERKQQELQQLENTIDDLLKAYQEADSMKSLVSQYDQEAARLRLWIEENSERLQHQHIDVAAEVITDLTPENLESRWKHQNELCGALEQFEAGEVKTLHDSIATLIEESMKKKKNRTVDVSSAAHSLGEVMNSIAQLKQNLSHQSVTLEAAMRRSVWEKKVEEGLGHLETMNEQLRQFTSKKNQWIAQDNLSEEHVYTLESDLAQLVAQRDVFEDALLPEIQATYEDFIAYFPRLARPMATPDHIEASMEGLNRSSARFQEQLTSRTKELELIQQRSEWEQVVRDALSYLSKGEAAIESFVEDKARWHPNAEMQEEDEERLRAEWVGLRDQFEAYQQSTTLPLKQQFDALRDMATMYNASLVSEALAKRMEEMDGAEKRLDSGLVFSNKVVTQRCLVSAFILRTAQLEQSAELIREEFMASKEQAETNTERLELFKAGIEDVRENLAGSIPYPVRSPDNTMGRLKDETTNSVIKDTVETRHRRLDELSSSLQLLLESKERISRRRMSLHTYQQQVEACEAWIGSRRELLQTHLETDYTKQDALQLKETVSLADSIETAMTAHENVFTVLKNTFEKCKAAFDEQLAEEGDEALVKEFNAIAPLQNHLDNSWKTLLTEAATATKIISAALVPAQLEERLESLIAAIENLQEAMAKTDSTDLTDECLAQWQKSVDDLEIKSFHGIQVDLEENRSKITETKVDQLSTQLEKCGEGILAIRSTLAGLYDVVNVNRLKRTYNENMVLLQEKMAQLQKLLENALDHCKQLDASSEVRILQQHDLGSLSKEIKRDMNDSKEAYDDVCGYHHLIKSQGYHGDLQESQNLIDESWKEVQNRSLALASHVTRVATWISCLDKLDQFQADLSVTRANLEQALTAEKGPGLWTGVSKTIDKVNTGLDGMANVGEGEDMQTDKDNYSHWKHRQEELFALTHQLAADLSTHQLSWERENLAETFHADIKRLCMLCEDELESLRHLNSLQTTLETNAMEEVVQKNSITLARLHDTYDSCKEEVDCLVGQQGKELATSLGQTITEVEETTAPLIDLMDTWNTNMTIQDDCLDLLRETTKHVQQGDVIQSSLEDLKSVVSGKPVQPDRPSLDLAEIDQLYESLDESVASFTSEGDNLQKKLKNYVDGHGGSLADGVSVRQETIINAWSDLKQLVIDTRARMEEAQKRRQVATKLSEALRYVGDMKDRVNALQFTGKSVNTEEEELQKTQDEIDQRLGRKTADIDELLANLTDVDQTLIVQRAQLTVDIEELRELIQNKQRQAAEEGNVAEFSRLMERLDALLGQLSTAIDMAAPHNASLVNNKFNRPELQALMRNLITAYKKLGPGITSILSESKEEAQKQFLDDNDRVSDRLAKAIARWGKLQAAAAARERELQTCISKLDHEFFTKLAMAKSNPRKQARQAKEAPPASPLKRVAGQPQRQQLSAGTASPLPMLSSRRMSNNGTLGVSDQDNRSVSSIRRSQTPTGISHPPTAKPRASGYVPDPNSTLDVALGQIVNESPYRLKVKMVPGEVGKYWFGEESPRLVYCRILPSKLVMVRVGGGWVELSKFLSDHGLTDGVVTPRNDGQNTPSTLCDGAPFQEIHLQTVRAVSPSGRVMIRGGGLGISSETSGINTVNGTSSSLAPSRSSSKSSSSQSRSTIPTGFVDGDKYVRVDELGNQMMVKMKRAEEGAKMPTVSKKKPT</sequence>
<feature type="domain" description="GAR" evidence="7">
    <location>
        <begin position="2813"/>
        <end position="2887"/>
    </location>
</feature>
<feature type="compositionally biased region" description="Low complexity" evidence="5">
    <location>
        <begin position="2949"/>
        <end position="2968"/>
    </location>
</feature>
<dbReference type="Gene3D" id="3.30.920.20">
    <property type="entry name" value="Gas2-like domain"/>
    <property type="match status" value="1"/>
</dbReference>
<dbReference type="GO" id="GO:0008017">
    <property type="term" value="F:microtubule binding"/>
    <property type="evidence" value="ECO:0007669"/>
    <property type="project" value="InterPro"/>
</dbReference>
<feature type="region of interest" description="Disordered" evidence="5">
    <location>
        <begin position="199"/>
        <end position="235"/>
    </location>
</feature>
<dbReference type="SUPFAM" id="SSF47576">
    <property type="entry name" value="Calponin-homology domain, CH-domain"/>
    <property type="match status" value="1"/>
</dbReference>
<feature type="coiled-coil region" evidence="4">
    <location>
        <begin position="1461"/>
        <end position="1515"/>
    </location>
</feature>
<evidence type="ECO:0000259" key="6">
    <source>
        <dbReference type="PROSITE" id="PS50021"/>
    </source>
</evidence>
<dbReference type="OrthoDB" id="10017054at2759"/>
<dbReference type="InterPro" id="IPR036872">
    <property type="entry name" value="CH_dom_sf"/>
</dbReference>
<dbReference type="SUPFAM" id="SSF143575">
    <property type="entry name" value="GAS2 domain-like"/>
    <property type="match status" value="1"/>
</dbReference>
<dbReference type="InterPro" id="IPR001715">
    <property type="entry name" value="CH_dom"/>
</dbReference>
<dbReference type="InParanoid" id="A0A162TMV2"/>
<feature type="compositionally biased region" description="Low complexity" evidence="5">
    <location>
        <begin position="34"/>
        <end position="52"/>
    </location>
</feature>
<evidence type="ECO:0000259" key="7">
    <source>
        <dbReference type="PROSITE" id="PS51460"/>
    </source>
</evidence>
<feature type="region of interest" description="Disordered" evidence="5">
    <location>
        <begin position="1"/>
        <end position="63"/>
    </location>
</feature>
<feature type="domain" description="Calponin-homology (CH)" evidence="6">
    <location>
        <begin position="71"/>
        <end position="177"/>
    </location>
</feature>
<dbReference type="Proteomes" id="UP000077315">
    <property type="component" value="Unassembled WGS sequence"/>
</dbReference>
<feature type="domain" description="Calponin-homology (CH)" evidence="6">
    <location>
        <begin position="238"/>
        <end position="356"/>
    </location>
</feature>
<keyword evidence="3" id="KW-0206">Cytoskeleton</keyword>
<feature type="coiled-coil region" evidence="4">
    <location>
        <begin position="1957"/>
        <end position="1984"/>
    </location>
</feature>
<dbReference type="InterPro" id="IPR003108">
    <property type="entry name" value="GAR_dom"/>
</dbReference>
<dbReference type="STRING" id="763407.A0A162TMV2"/>
<reference evidence="9" key="1">
    <citation type="submission" date="2015-06" db="EMBL/GenBank/DDBJ databases">
        <title>Expansion of signal transduction pathways in fungi by whole-genome duplication.</title>
        <authorList>
            <consortium name="DOE Joint Genome Institute"/>
            <person name="Corrochano L.M."/>
            <person name="Kuo A."/>
            <person name="Marcet-Houben M."/>
            <person name="Polaino S."/>
            <person name="Salamov A."/>
            <person name="Villalobos J.M."/>
            <person name="Alvarez M.I."/>
            <person name="Avalos J."/>
            <person name="Benito E.P."/>
            <person name="Benoit I."/>
            <person name="Burger G."/>
            <person name="Camino L.P."/>
            <person name="Canovas D."/>
            <person name="Cerda-Olmedo E."/>
            <person name="Cheng J.-F."/>
            <person name="Dominguez A."/>
            <person name="Elias M."/>
            <person name="Eslava A.P."/>
            <person name="Glaser F."/>
            <person name="Grimwood J."/>
            <person name="Gutierrez G."/>
            <person name="Heitman J."/>
            <person name="Henrissat B."/>
            <person name="Iturriaga E.A."/>
            <person name="Lang B.F."/>
            <person name="Lavin J.L."/>
            <person name="Lee S."/>
            <person name="Li W."/>
            <person name="Lindquist E."/>
            <person name="Lopez-Garcia S."/>
            <person name="Luque E.M."/>
            <person name="Marcos A.T."/>
            <person name="Martin J."/>
            <person name="McCluskey K."/>
            <person name="Medina H.R."/>
            <person name="Miralles-Duran A."/>
            <person name="Miyazaki A."/>
            <person name="Munoz-Torres E."/>
            <person name="Oguiza J.A."/>
            <person name="Ohm R."/>
            <person name="Olmedo M."/>
            <person name="Orejas M."/>
            <person name="Ortiz-Castellanos L."/>
            <person name="Pisabarro A.G."/>
            <person name="Rodriguez-Romero J."/>
            <person name="Ruiz-Herrera J."/>
            <person name="Ruiz-Vazquez R."/>
            <person name="Sanz C."/>
            <person name="Schackwitz W."/>
            <person name="Schmutz J."/>
            <person name="Shahriari M."/>
            <person name="Shelest E."/>
            <person name="Silva-Franco F."/>
            <person name="Soanes D."/>
            <person name="Syed K."/>
            <person name="Tagua V.G."/>
            <person name="Talbot N.J."/>
            <person name="Thon M."/>
            <person name="De vries R.P."/>
            <person name="Wiebenga A."/>
            <person name="Yadav J.S."/>
            <person name="Braun E.L."/>
            <person name="Baker S."/>
            <person name="Garre V."/>
            <person name="Horwitz B."/>
            <person name="Torres-Martinez S."/>
            <person name="Idnurm A."/>
            <person name="Herrera-Estrella A."/>
            <person name="Gabaldon T."/>
            <person name="Grigoriev I.V."/>
        </authorList>
    </citation>
    <scope>NUCLEOTIDE SEQUENCE [LARGE SCALE GENOMIC DNA]</scope>
    <source>
        <strain evidence="9">NRRL 1555(-)</strain>
    </source>
</reference>
<dbReference type="VEuPathDB" id="FungiDB:PHYBLDRAFT_148952"/>
<feature type="coiled-coil region" evidence="4">
    <location>
        <begin position="1321"/>
        <end position="1355"/>
    </location>
</feature>
<evidence type="ECO:0000256" key="3">
    <source>
        <dbReference type="ARBA" id="ARBA00023212"/>
    </source>
</evidence>
<feature type="compositionally biased region" description="Low complexity" evidence="5">
    <location>
        <begin position="203"/>
        <end position="216"/>
    </location>
</feature>
<feature type="compositionally biased region" description="Polar residues" evidence="5">
    <location>
        <begin position="1"/>
        <end position="16"/>
    </location>
</feature>
<dbReference type="SMART" id="SM00033">
    <property type="entry name" value="CH"/>
    <property type="match status" value="2"/>
</dbReference>
<feature type="compositionally biased region" description="Polar residues" evidence="5">
    <location>
        <begin position="2767"/>
        <end position="2796"/>
    </location>
</feature>
<dbReference type="PANTHER" id="PTHR11915">
    <property type="entry name" value="SPECTRIN/FILAMIN RELATED CYTOSKELETAL PROTEIN"/>
    <property type="match status" value="1"/>
</dbReference>
<evidence type="ECO:0008006" key="10">
    <source>
        <dbReference type="Google" id="ProtNLM"/>
    </source>
</evidence>
<proteinExistence type="predicted"/>